<comment type="caution">
    <text evidence="7">The sequence shown here is derived from an EMBL/GenBank/DDBJ whole genome shotgun (WGS) entry which is preliminary data.</text>
</comment>
<dbReference type="PANTHER" id="PTHR43715:SF1">
    <property type="entry name" value="GDP-MANNOSE 4,6 DEHYDRATASE"/>
    <property type="match status" value="1"/>
</dbReference>
<dbReference type="GO" id="GO:0008446">
    <property type="term" value="F:GDP-mannose 4,6-dehydratase activity"/>
    <property type="evidence" value="ECO:0007669"/>
    <property type="project" value="UniProtKB-EC"/>
</dbReference>
<evidence type="ECO:0000256" key="3">
    <source>
        <dbReference type="ARBA" id="ARBA00009263"/>
    </source>
</evidence>
<dbReference type="EMBL" id="CACRXK020019728">
    <property type="protein sequence ID" value="CAB4034002.1"/>
    <property type="molecule type" value="Genomic_DNA"/>
</dbReference>
<dbReference type="Proteomes" id="UP001152795">
    <property type="component" value="Unassembled WGS sequence"/>
</dbReference>
<evidence type="ECO:0000313" key="7">
    <source>
        <dbReference type="EMBL" id="CAB4034002.1"/>
    </source>
</evidence>
<keyword evidence="5" id="KW-0456">Lyase</keyword>
<dbReference type="InterPro" id="IPR006368">
    <property type="entry name" value="GDP_Man_deHydtase"/>
</dbReference>
<sequence>MSHVAVSFNIAEYTANVNALGTLRLLEAIRINNLEHKTKFYQASTSELFGKSPPPQSEITAFKPQSPYAIAKAYAYWITINYREAYGIYACNGILFNHESPRRGKTFVTRKITKGIANIAYGLEKCLYLGNLNAIRDWGHAKDSVRMQWLMLQQQQADDFVIATGKQLTVRDFVIMAASQIGIKLNFSNNGIDEIATVVTVDNNLAPAVKIGDIIIRVSTKYFRPSEVENLLGDATKAKTKLNWQAEFSVVDVCREMLTQDLQQAKLVKQAQLKNIKVPTEAELT</sequence>
<dbReference type="EC" id="4.2.1.47" evidence="4"/>
<dbReference type="GO" id="GO:0042351">
    <property type="term" value="P:'de novo' GDP-L-fucose biosynthetic process"/>
    <property type="evidence" value="ECO:0007669"/>
    <property type="project" value="UniProtKB-UniPathway"/>
</dbReference>
<dbReference type="FunFam" id="3.40.50.720:FF:000924">
    <property type="entry name" value="GDP-mannose 4,6 dehydratase"/>
    <property type="match status" value="1"/>
</dbReference>
<dbReference type="UniPathway" id="UPA00128">
    <property type="reaction ID" value="UER00190"/>
</dbReference>
<organism evidence="7 8">
    <name type="scientific">Paramuricea clavata</name>
    <name type="common">Red gorgonian</name>
    <name type="synonym">Violescent sea-whip</name>
    <dbReference type="NCBI Taxonomy" id="317549"/>
    <lineage>
        <taxon>Eukaryota</taxon>
        <taxon>Metazoa</taxon>
        <taxon>Cnidaria</taxon>
        <taxon>Anthozoa</taxon>
        <taxon>Octocorallia</taxon>
        <taxon>Malacalcyonacea</taxon>
        <taxon>Plexauridae</taxon>
        <taxon>Paramuricea</taxon>
    </lineage>
</organism>
<dbReference type="OrthoDB" id="10253554at2759"/>
<evidence type="ECO:0000256" key="1">
    <source>
        <dbReference type="ARBA" id="ARBA00001937"/>
    </source>
</evidence>
<comment type="similarity">
    <text evidence="3">Belongs to the NAD(P)-dependent epimerase/dehydratase family. GDP-mannose 4,6-dehydratase subfamily.</text>
</comment>
<dbReference type="InterPro" id="IPR016040">
    <property type="entry name" value="NAD(P)-bd_dom"/>
</dbReference>
<reference evidence="7" key="1">
    <citation type="submission" date="2020-04" db="EMBL/GenBank/DDBJ databases">
        <authorList>
            <person name="Alioto T."/>
            <person name="Alioto T."/>
            <person name="Gomez Garrido J."/>
        </authorList>
    </citation>
    <scope>NUCLEOTIDE SEQUENCE</scope>
    <source>
        <strain evidence="7">A484AB</strain>
    </source>
</reference>
<comment type="cofactor">
    <cofactor evidence="1">
        <name>NADP(+)</name>
        <dbReference type="ChEBI" id="CHEBI:58349"/>
    </cofactor>
</comment>
<protein>
    <recommendedName>
        <fullName evidence="4">GDP-mannose 4,6-dehydratase</fullName>
        <ecNumber evidence="4">4.2.1.47</ecNumber>
    </recommendedName>
    <alternativeName>
        <fullName evidence="6">GDP-D-mannose dehydratase</fullName>
    </alternativeName>
</protein>
<dbReference type="Gene3D" id="3.90.25.10">
    <property type="entry name" value="UDP-galactose 4-epimerase, domain 1"/>
    <property type="match status" value="1"/>
</dbReference>
<dbReference type="Gene3D" id="3.40.50.720">
    <property type="entry name" value="NAD(P)-binding Rossmann-like Domain"/>
    <property type="match status" value="1"/>
</dbReference>
<accession>A0A6S7L7R8</accession>
<dbReference type="PANTHER" id="PTHR43715">
    <property type="entry name" value="GDP-MANNOSE 4,6-DEHYDRATASE"/>
    <property type="match status" value="1"/>
</dbReference>
<proteinExistence type="inferred from homology"/>
<name>A0A6S7L7R8_PARCT</name>
<dbReference type="AlphaFoldDB" id="A0A6S7L7R8"/>
<evidence type="ECO:0000256" key="2">
    <source>
        <dbReference type="ARBA" id="ARBA00004912"/>
    </source>
</evidence>
<dbReference type="Pfam" id="PF16363">
    <property type="entry name" value="GDP_Man_Dehyd"/>
    <property type="match status" value="1"/>
</dbReference>
<gene>
    <name evidence="7" type="ORF">PACLA_8A073959</name>
</gene>
<dbReference type="InterPro" id="IPR036291">
    <property type="entry name" value="NAD(P)-bd_dom_sf"/>
</dbReference>
<dbReference type="CDD" id="cd05260">
    <property type="entry name" value="GDP_MD_SDR_e"/>
    <property type="match status" value="1"/>
</dbReference>
<evidence type="ECO:0000256" key="5">
    <source>
        <dbReference type="ARBA" id="ARBA00023239"/>
    </source>
</evidence>
<evidence type="ECO:0000256" key="6">
    <source>
        <dbReference type="ARBA" id="ARBA00031085"/>
    </source>
</evidence>
<comment type="pathway">
    <text evidence="2">Nucleotide-sugar biosynthesis; GDP-L-fucose biosynthesis via de novo pathway; GDP-L-fucose from GDP-alpha-D-mannose: step 1/2.</text>
</comment>
<dbReference type="SUPFAM" id="SSF51735">
    <property type="entry name" value="NAD(P)-binding Rossmann-fold domains"/>
    <property type="match status" value="1"/>
</dbReference>
<evidence type="ECO:0000256" key="4">
    <source>
        <dbReference type="ARBA" id="ARBA00011989"/>
    </source>
</evidence>
<keyword evidence="8" id="KW-1185">Reference proteome</keyword>
<evidence type="ECO:0000313" key="8">
    <source>
        <dbReference type="Proteomes" id="UP001152795"/>
    </source>
</evidence>